<name>A0AAF0J5G7_9BASI</name>
<evidence type="ECO:0000256" key="1">
    <source>
        <dbReference type="SAM" id="MobiDB-lite"/>
    </source>
</evidence>
<organism evidence="2 3">
    <name type="scientific">Malassezia equina</name>
    <dbReference type="NCBI Taxonomy" id="1381935"/>
    <lineage>
        <taxon>Eukaryota</taxon>
        <taxon>Fungi</taxon>
        <taxon>Dikarya</taxon>
        <taxon>Basidiomycota</taxon>
        <taxon>Ustilaginomycotina</taxon>
        <taxon>Malasseziomycetes</taxon>
        <taxon>Malasseziales</taxon>
        <taxon>Malasseziaceae</taxon>
        <taxon>Malassezia</taxon>
    </lineage>
</organism>
<reference evidence="2" key="1">
    <citation type="submission" date="2023-03" db="EMBL/GenBank/DDBJ databases">
        <title>Mating type loci evolution in Malassezia.</title>
        <authorList>
            <person name="Coelho M.A."/>
        </authorList>
    </citation>
    <scope>NUCLEOTIDE SEQUENCE</scope>
    <source>
        <strain evidence="2">CBS 12830</strain>
    </source>
</reference>
<feature type="region of interest" description="Disordered" evidence="1">
    <location>
        <begin position="368"/>
        <end position="389"/>
    </location>
</feature>
<evidence type="ECO:0000313" key="2">
    <source>
        <dbReference type="EMBL" id="WFD24985.1"/>
    </source>
</evidence>
<protein>
    <submittedName>
        <fullName evidence="2">Uncharacterized protein</fullName>
    </submittedName>
</protein>
<sequence length="494" mass="54631">MLESKPRPYNVSDIARTLARMYPAHTYYSYQFFLQQNLMERLNLLRRLEERQAQRGGSGGPTALPLQHRPAPPTRSLTSSSLESLDELFEEAHTLASTTAEEAPAEAHEMTADESEEEEMDEEAILAFEALHQSRQPETQPAEGDTDAGSGDHQALAHDAPMMEAASTDATPVRDRAAPAPAEDEPAAHAQPQDALFEEPGERAPPTAPAAQSTPLRRLPRVSVLQAHVERLIDALVETLDSSGMEASSMDLEAQLAAPIPADVLERVADACAPPRPSLMAWQQYAELHARTLWQTALDRWSLRATPSMPPSPDGSERSVSAVLAGTMHTPESQAIPPQYTPHSVRVGQRSGHHDAKASARAHLERIPPEAPSPTMERHAPPMHAPPRRAALAEERMARALYEARVWELCADYGLASPRQLVPFLLPVGGDLERCRRRLERHMRQLAQRYDMDVATLVELLEAQHGDLKQLTTVLDIQRRGRSRRWSRTPSAST</sequence>
<dbReference type="AlphaFoldDB" id="A0AAF0J5G7"/>
<accession>A0AAF0J5G7</accession>
<evidence type="ECO:0000313" key="3">
    <source>
        <dbReference type="Proteomes" id="UP001214415"/>
    </source>
</evidence>
<feature type="compositionally biased region" description="Acidic residues" evidence="1">
    <location>
        <begin position="112"/>
        <end position="122"/>
    </location>
</feature>
<dbReference type="EMBL" id="CP119907">
    <property type="protein sequence ID" value="WFD24985.1"/>
    <property type="molecule type" value="Genomic_DNA"/>
</dbReference>
<feature type="region of interest" description="Disordered" evidence="1">
    <location>
        <begin position="134"/>
        <end position="193"/>
    </location>
</feature>
<feature type="region of interest" description="Disordered" evidence="1">
    <location>
        <begin position="98"/>
        <end position="122"/>
    </location>
</feature>
<feature type="region of interest" description="Disordered" evidence="1">
    <location>
        <begin position="51"/>
        <end position="81"/>
    </location>
</feature>
<keyword evidence="3" id="KW-1185">Reference proteome</keyword>
<proteinExistence type="predicted"/>
<dbReference type="Proteomes" id="UP001214415">
    <property type="component" value="Chromosome 8"/>
</dbReference>
<gene>
    <name evidence="2" type="ORF">MEQU1_003692</name>
</gene>